<protein>
    <submittedName>
        <fullName evidence="2">Uncharacterized protein</fullName>
    </submittedName>
</protein>
<accession>A0ABZ0ZZP7</accession>
<evidence type="ECO:0000313" key="3">
    <source>
        <dbReference type="Proteomes" id="UP001322392"/>
    </source>
</evidence>
<evidence type="ECO:0000313" key="2">
    <source>
        <dbReference type="EMBL" id="WRI22597.1"/>
    </source>
</evidence>
<keyword evidence="3" id="KW-1185">Reference proteome</keyword>
<reference evidence="2 3" key="1">
    <citation type="submission" date="2023-12" db="EMBL/GenBank/DDBJ databases">
        <title>First complete genome sequence of Pseudomonas canadensis strain Pcan-CK-23 isolated from homogenized tissues of Zophobas morio larvae.</title>
        <authorList>
            <person name="Kundlacz C."/>
            <person name="Aldeia C."/>
            <person name="Eddoubaji Y."/>
            <person name="Campos-Madueno E.I."/>
            <person name="Endimiani A."/>
        </authorList>
    </citation>
    <scope>NUCLEOTIDE SEQUENCE [LARGE SCALE GENOMIC DNA]</scope>
    <source>
        <strain evidence="2 3">Pcan-CK-23</strain>
    </source>
</reference>
<evidence type="ECO:0000256" key="1">
    <source>
        <dbReference type="SAM" id="MobiDB-lite"/>
    </source>
</evidence>
<gene>
    <name evidence="2" type="ORF">SPL95_18485</name>
</gene>
<proteinExistence type="predicted"/>
<dbReference type="Proteomes" id="UP001322392">
    <property type="component" value="Chromosome"/>
</dbReference>
<feature type="region of interest" description="Disordered" evidence="1">
    <location>
        <begin position="1"/>
        <end position="28"/>
    </location>
</feature>
<organism evidence="2 3">
    <name type="scientific">Pseudomonas canadensis</name>
    <dbReference type="NCBI Taxonomy" id="915099"/>
    <lineage>
        <taxon>Bacteria</taxon>
        <taxon>Pseudomonadati</taxon>
        <taxon>Pseudomonadota</taxon>
        <taxon>Gammaproteobacteria</taxon>
        <taxon>Pseudomonadales</taxon>
        <taxon>Pseudomonadaceae</taxon>
        <taxon>Pseudomonas</taxon>
    </lineage>
</organism>
<feature type="compositionally biased region" description="Basic and acidic residues" evidence="1">
    <location>
        <begin position="9"/>
        <end position="19"/>
    </location>
</feature>
<name>A0ABZ0ZZP7_9PSED</name>
<dbReference type="RefSeq" id="WP_323986392.1">
    <property type="nucleotide sequence ID" value="NZ_CP139639.1"/>
</dbReference>
<sequence length="100" mass="11265">MNYGTISDDLNRTSREIHEGTGGTGKSLEDKFKARKSYQNAFERAGFSAKASKEIAEQDFPLDQPVSIDKLNKAARTIRNGDRAIRDAYPFLDMYELSND</sequence>
<dbReference type="EMBL" id="CP139639">
    <property type="protein sequence ID" value="WRI22597.1"/>
    <property type="molecule type" value="Genomic_DNA"/>
</dbReference>